<keyword evidence="4" id="KW-0804">Transcription</keyword>
<dbReference type="InterPro" id="IPR058163">
    <property type="entry name" value="LysR-type_TF_proteobact-type"/>
</dbReference>
<evidence type="ECO:0000313" key="7">
    <source>
        <dbReference type="Proteomes" id="UP001518990"/>
    </source>
</evidence>
<feature type="domain" description="HTH lysR-type" evidence="5">
    <location>
        <begin position="1"/>
        <end position="59"/>
    </location>
</feature>
<dbReference type="EMBL" id="JACTNF010000006">
    <property type="protein sequence ID" value="MBO1074648.1"/>
    <property type="molecule type" value="Genomic_DNA"/>
</dbReference>
<evidence type="ECO:0000256" key="4">
    <source>
        <dbReference type="ARBA" id="ARBA00023163"/>
    </source>
</evidence>
<keyword evidence="7" id="KW-1185">Reference proteome</keyword>
<protein>
    <submittedName>
        <fullName evidence="6">LysR family transcriptional regulator</fullName>
    </submittedName>
</protein>
<dbReference type="PANTHER" id="PTHR30537">
    <property type="entry name" value="HTH-TYPE TRANSCRIPTIONAL REGULATOR"/>
    <property type="match status" value="1"/>
</dbReference>
<comment type="caution">
    <text evidence="6">The sequence shown here is derived from an EMBL/GenBank/DDBJ whole genome shotgun (WGS) entry which is preliminary data.</text>
</comment>
<reference evidence="6 7" key="1">
    <citation type="submission" date="2020-09" db="EMBL/GenBank/DDBJ databases">
        <title>Roseomonas.</title>
        <authorList>
            <person name="Zhu W."/>
        </authorList>
    </citation>
    <scope>NUCLEOTIDE SEQUENCE [LARGE SCALE GENOMIC DNA]</scope>
    <source>
        <strain evidence="6 7">1311</strain>
    </source>
</reference>
<dbReference type="InterPro" id="IPR005119">
    <property type="entry name" value="LysR_subst-bd"/>
</dbReference>
<evidence type="ECO:0000256" key="2">
    <source>
        <dbReference type="ARBA" id="ARBA00023015"/>
    </source>
</evidence>
<dbReference type="Proteomes" id="UP001518990">
    <property type="component" value="Unassembled WGS sequence"/>
</dbReference>
<keyword evidence="3" id="KW-0238">DNA-binding</keyword>
<sequence length="305" mass="33685">MENLKALRSFVLVVQAGSLSSAGRQIGLSPASISRYINALEDEVGSRLLNRSSRKLSLTEAGMIYYRYAERILSQLEEASSTISQLQRSPRGVLRVHSRQLIGVQRIIPAMPEFLTRYPDIKVDFTMSNAAVDIVEHNVDVDIRIGRMEDSALIARKLLHGERVLCASPAYLRRAGPITAPGELVAHNCLTYRLNDGSTTWRFMDPQGAVTEVPVEGSYQSDSGPSLRSMALAGLGVIMMPDWSISEDLASGALVPLLTQFRVSYGTFDYGVYAVYQKNRHMSAKVRLFVDFLTELLRGDRAAAA</sequence>
<dbReference type="Gene3D" id="1.10.10.10">
    <property type="entry name" value="Winged helix-like DNA-binding domain superfamily/Winged helix DNA-binding domain"/>
    <property type="match status" value="1"/>
</dbReference>
<dbReference type="InterPro" id="IPR036390">
    <property type="entry name" value="WH_DNA-bd_sf"/>
</dbReference>
<proteinExistence type="inferred from homology"/>
<dbReference type="CDD" id="cd08422">
    <property type="entry name" value="PBP2_CrgA_like"/>
    <property type="match status" value="1"/>
</dbReference>
<evidence type="ECO:0000259" key="5">
    <source>
        <dbReference type="PROSITE" id="PS50931"/>
    </source>
</evidence>
<dbReference type="Pfam" id="PF03466">
    <property type="entry name" value="LysR_substrate"/>
    <property type="match status" value="1"/>
</dbReference>
<keyword evidence="2" id="KW-0805">Transcription regulation</keyword>
<dbReference type="SUPFAM" id="SSF53850">
    <property type="entry name" value="Periplasmic binding protein-like II"/>
    <property type="match status" value="1"/>
</dbReference>
<name>A0ABS3KB14_9PROT</name>
<evidence type="ECO:0000256" key="3">
    <source>
        <dbReference type="ARBA" id="ARBA00023125"/>
    </source>
</evidence>
<evidence type="ECO:0000313" key="6">
    <source>
        <dbReference type="EMBL" id="MBO1074648.1"/>
    </source>
</evidence>
<evidence type="ECO:0000256" key="1">
    <source>
        <dbReference type="ARBA" id="ARBA00009437"/>
    </source>
</evidence>
<organism evidence="6 7">
    <name type="scientific">Roseomonas marmotae</name>
    <dbReference type="NCBI Taxonomy" id="2768161"/>
    <lineage>
        <taxon>Bacteria</taxon>
        <taxon>Pseudomonadati</taxon>
        <taxon>Pseudomonadota</taxon>
        <taxon>Alphaproteobacteria</taxon>
        <taxon>Acetobacterales</taxon>
        <taxon>Roseomonadaceae</taxon>
        <taxon>Roseomonas</taxon>
    </lineage>
</organism>
<dbReference type="InterPro" id="IPR036388">
    <property type="entry name" value="WH-like_DNA-bd_sf"/>
</dbReference>
<dbReference type="PANTHER" id="PTHR30537:SF5">
    <property type="entry name" value="HTH-TYPE TRANSCRIPTIONAL ACTIVATOR TTDR-RELATED"/>
    <property type="match status" value="1"/>
</dbReference>
<dbReference type="RefSeq" id="WP_207446321.1">
    <property type="nucleotide sequence ID" value="NZ_CP061094.1"/>
</dbReference>
<dbReference type="Pfam" id="PF00126">
    <property type="entry name" value="HTH_1"/>
    <property type="match status" value="1"/>
</dbReference>
<dbReference type="InterPro" id="IPR000847">
    <property type="entry name" value="LysR_HTH_N"/>
</dbReference>
<dbReference type="Gene3D" id="3.40.190.290">
    <property type="match status" value="1"/>
</dbReference>
<gene>
    <name evidence="6" type="ORF">IAI60_08500</name>
</gene>
<dbReference type="SUPFAM" id="SSF46785">
    <property type="entry name" value="Winged helix' DNA-binding domain"/>
    <property type="match status" value="1"/>
</dbReference>
<comment type="similarity">
    <text evidence="1">Belongs to the LysR transcriptional regulatory family.</text>
</comment>
<accession>A0ABS3KB14</accession>
<dbReference type="PROSITE" id="PS50931">
    <property type="entry name" value="HTH_LYSR"/>
    <property type="match status" value="1"/>
</dbReference>